<gene>
    <name evidence="2" type="ORF">L3556_15030</name>
</gene>
<accession>A0ABT6F2X7</accession>
<dbReference type="SUPFAM" id="SSF56112">
    <property type="entry name" value="Protein kinase-like (PK-like)"/>
    <property type="match status" value="1"/>
</dbReference>
<comment type="similarity">
    <text evidence="1">Belongs to the fructosamine kinase family.</text>
</comment>
<organism evidence="2 3">
    <name type="scientific">Candidatus Synechococcus calcipolaris G9</name>
    <dbReference type="NCBI Taxonomy" id="1497997"/>
    <lineage>
        <taxon>Bacteria</taxon>
        <taxon>Bacillati</taxon>
        <taxon>Cyanobacteriota</taxon>
        <taxon>Cyanophyceae</taxon>
        <taxon>Synechococcales</taxon>
        <taxon>Synechococcaceae</taxon>
        <taxon>Synechococcus</taxon>
    </lineage>
</organism>
<keyword evidence="1 2" id="KW-0418">Kinase</keyword>
<keyword evidence="3" id="KW-1185">Reference proteome</keyword>
<evidence type="ECO:0000313" key="3">
    <source>
        <dbReference type="Proteomes" id="UP001154265"/>
    </source>
</evidence>
<evidence type="ECO:0000313" key="2">
    <source>
        <dbReference type="EMBL" id="MDG2992231.1"/>
    </source>
</evidence>
<comment type="caution">
    <text evidence="2">The sequence shown here is derived from an EMBL/GenBank/DDBJ whole genome shotgun (WGS) entry which is preliminary data.</text>
</comment>
<dbReference type="InterPro" id="IPR016477">
    <property type="entry name" value="Fructo-/Ketosamine-3-kinase"/>
</dbReference>
<protein>
    <submittedName>
        <fullName evidence="2">Fructosamine kinase family protein</fullName>
    </submittedName>
</protein>
<proteinExistence type="inferred from homology"/>
<dbReference type="InterPro" id="IPR011009">
    <property type="entry name" value="Kinase-like_dom_sf"/>
</dbReference>
<reference evidence="2" key="1">
    <citation type="journal article" date="2022" name="Genome Biol. Evol.">
        <title>A New Gene Family Diagnostic for Intracellular Biomineralization of Amorphous Ca Carbonates by Cyanobacteria.</title>
        <authorList>
            <person name="Benzerara K."/>
            <person name="Duprat E."/>
            <person name="Bitard-Feildel T."/>
            <person name="Caumes G."/>
            <person name="Cassier-Chauvat C."/>
            <person name="Chauvat F."/>
            <person name="Dezi M."/>
            <person name="Diop S.I."/>
            <person name="Gaschignard G."/>
            <person name="Gorgen S."/>
            <person name="Gugger M."/>
            <person name="Lopez-Garcia P."/>
            <person name="Millet M."/>
            <person name="Skouri-Panet F."/>
            <person name="Moreira D."/>
            <person name="Callebaut I."/>
        </authorList>
    </citation>
    <scope>NUCLEOTIDE SEQUENCE</scope>
    <source>
        <strain evidence="2">G9</strain>
    </source>
</reference>
<dbReference type="PANTHER" id="PTHR12149">
    <property type="entry name" value="FRUCTOSAMINE 3 KINASE-RELATED PROTEIN"/>
    <property type="match status" value="1"/>
</dbReference>
<dbReference type="GO" id="GO:0016301">
    <property type="term" value="F:kinase activity"/>
    <property type="evidence" value="ECO:0007669"/>
    <property type="project" value="UniProtKB-KW"/>
</dbReference>
<reference evidence="2" key="2">
    <citation type="submission" date="2022-01" db="EMBL/GenBank/DDBJ databases">
        <authorList>
            <person name="Zivanovic Y."/>
            <person name="Moreira D."/>
            <person name="Lopez-Garcia P."/>
        </authorList>
    </citation>
    <scope>NUCLEOTIDE SEQUENCE</scope>
    <source>
        <strain evidence="2">G9</strain>
    </source>
</reference>
<dbReference type="RefSeq" id="WP_277868154.1">
    <property type="nucleotide sequence ID" value="NZ_JAKKUT010000008.1"/>
</dbReference>
<dbReference type="Pfam" id="PF03881">
    <property type="entry name" value="Fructosamin_kin"/>
    <property type="match status" value="1"/>
</dbReference>
<name>A0ABT6F2X7_9SYNE</name>
<dbReference type="EMBL" id="JAKKUT010000008">
    <property type="protein sequence ID" value="MDG2992231.1"/>
    <property type="molecule type" value="Genomic_DNA"/>
</dbReference>
<dbReference type="Proteomes" id="UP001154265">
    <property type="component" value="Unassembled WGS sequence"/>
</dbReference>
<dbReference type="Gene3D" id="3.30.200.20">
    <property type="entry name" value="Phosphorylase Kinase, domain 1"/>
    <property type="match status" value="1"/>
</dbReference>
<dbReference type="PANTHER" id="PTHR12149:SF8">
    <property type="entry name" value="PROTEIN-RIBULOSAMINE 3-KINASE"/>
    <property type="match status" value="1"/>
</dbReference>
<sequence>MWPEICDRIRTVTGYPLASPQPRSVGGGSINQAYVLQDSQGSVFVKINRPEREAMFAQEFLGLQALAQVGGIRIPRPLAWGVVSSASFIALEYLPLTTTGDWSEMGRQLATLHQQGRGDRFGWSASNTIGSTPQINDWSGDWPSFFRDCRIGYQLRLGERHGGRFSRGNELLDQLPALLTHQPEPCLVHGDLWSGNAAFSQSGQPVIFDPAVYYGDREVDLAMTELFGGFPNSFYDGYHAAYPLEPDYHRRKVIYNLYHILNHFNIFGGGYERQANGMIDSILSGC</sequence>
<dbReference type="PIRSF" id="PIRSF006221">
    <property type="entry name" value="Ketosamine-3-kinase"/>
    <property type="match status" value="1"/>
</dbReference>
<keyword evidence="1" id="KW-0808">Transferase</keyword>
<dbReference type="Gene3D" id="3.90.1200.10">
    <property type="match status" value="1"/>
</dbReference>
<evidence type="ECO:0000256" key="1">
    <source>
        <dbReference type="PIRNR" id="PIRNR006221"/>
    </source>
</evidence>